<comment type="catalytic activity">
    <reaction evidence="1">
        <text>ATP-dependent breakage, passage and rejoining of double-stranded DNA.</text>
        <dbReference type="EC" id="5.6.2.2"/>
    </reaction>
</comment>
<dbReference type="GO" id="GO:0006265">
    <property type="term" value="P:DNA topological change"/>
    <property type="evidence" value="ECO:0007669"/>
    <property type="project" value="InterPro"/>
</dbReference>
<dbReference type="GO" id="GO:0003677">
    <property type="term" value="F:DNA binding"/>
    <property type="evidence" value="ECO:0007669"/>
    <property type="project" value="UniProtKB-KW"/>
</dbReference>
<dbReference type="SUPFAM" id="SSF54211">
    <property type="entry name" value="Ribosomal protein S5 domain 2-like"/>
    <property type="match status" value="1"/>
</dbReference>
<dbReference type="Gene3D" id="3.40.50.670">
    <property type="match status" value="1"/>
</dbReference>
<dbReference type="GO" id="GO:0005694">
    <property type="term" value="C:chromosome"/>
    <property type="evidence" value="ECO:0007669"/>
    <property type="project" value="InterPro"/>
</dbReference>
<dbReference type="NCBIfam" id="TIGR01058">
    <property type="entry name" value="parE_Gpos"/>
    <property type="match status" value="1"/>
</dbReference>
<dbReference type="InterPro" id="IPR036890">
    <property type="entry name" value="HATPase_C_sf"/>
</dbReference>
<evidence type="ECO:0000313" key="9">
    <source>
        <dbReference type="EMBL" id="VEU56303.1"/>
    </source>
</evidence>
<dbReference type="InterPro" id="IPR014721">
    <property type="entry name" value="Ribsml_uS5_D2-typ_fold_subgr"/>
</dbReference>
<evidence type="ECO:0000259" key="8">
    <source>
        <dbReference type="PROSITE" id="PS50880"/>
    </source>
</evidence>
<dbReference type="CDD" id="cd16928">
    <property type="entry name" value="HATPase_GyrB-like"/>
    <property type="match status" value="1"/>
</dbReference>
<dbReference type="InterPro" id="IPR001241">
    <property type="entry name" value="Topo_IIA"/>
</dbReference>
<comment type="cofactor">
    <cofactor evidence="2">
        <name>Mg(2+)</name>
        <dbReference type="ChEBI" id="CHEBI:18420"/>
    </cofactor>
</comment>
<dbReference type="SMART" id="SM00433">
    <property type="entry name" value="TOP2c"/>
    <property type="match status" value="1"/>
</dbReference>
<dbReference type="InterPro" id="IPR000565">
    <property type="entry name" value="Topo_IIA_B"/>
</dbReference>
<dbReference type="SUPFAM" id="SSF55874">
    <property type="entry name" value="ATPase domain of HSP90 chaperone/DNA topoisomerase II/histidine kinase"/>
    <property type="match status" value="1"/>
</dbReference>
<dbReference type="GO" id="GO:0046872">
    <property type="term" value="F:metal ion binding"/>
    <property type="evidence" value="ECO:0007669"/>
    <property type="project" value="UniProtKB-KW"/>
</dbReference>
<reference evidence="9" key="1">
    <citation type="submission" date="2019-01" db="EMBL/GenBank/DDBJ databases">
        <authorList>
            <consortium name="Pathogen Informatics"/>
        </authorList>
    </citation>
    <scope>NUCLEOTIDE SEQUENCE [LARGE SCALE GENOMIC DNA]</scope>
    <source>
        <strain evidence="9">NCTC10113</strain>
    </source>
</reference>
<dbReference type="FunFam" id="3.40.50.670:FF:000001">
    <property type="entry name" value="DNA topoisomerase 2"/>
    <property type="match status" value="1"/>
</dbReference>
<dbReference type="EMBL" id="LR214939">
    <property type="protein sequence ID" value="VEU56303.1"/>
    <property type="molecule type" value="Genomic_DNA"/>
</dbReference>
<dbReference type="PANTHER" id="PTHR45866:SF12">
    <property type="entry name" value="DNA TOPOISOMERASE 4 SUBUNIT B"/>
    <property type="match status" value="1"/>
</dbReference>
<dbReference type="InterPro" id="IPR002288">
    <property type="entry name" value="DNA_gyrase_B_C"/>
</dbReference>
<dbReference type="InterPro" id="IPR005740">
    <property type="entry name" value="ParE_type2"/>
</dbReference>
<gene>
    <name evidence="9" type="primary">gyrB_3</name>
    <name evidence="9" type="ORF">NCTC10113_01206</name>
</gene>
<dbReference type="InterPro" id="IPR006171">
    <property type="entry name" value="TOPRIM_dom"/>
</dbReference>
<dbReference type="GO" id="GO:0005524">
    <property type="term" value="F:ATP binding"/>
    <property type="evidence" value="ECO:0007669"/>
    <property type="project" value="InterPro"/>
</dbReference>
<accession>A0A448ZYJ9</accession>
<keyword evidence="7 9" id="KW-0413">Isomerase</keyword>
<dbReference type="NCBIfam" id="NF004189">
    <property type="entry name" value="PRK05644.1"/>
    <property type="match status" value="1"/>
</dbReference>
<dbReference type="RefSeq" id="WP_029670589.1">
    <property type="nucleotide sequence ID" value="NZ_LR214938.2"/>
</dbReference>
<keyword evidence="5" id="KW-0460">Magnesium</keyword>
<proteinExistence type="predicted"/>
<dbReference type="Pfam" id="PF00986">
    <property type="entry name" value="DNA_gyraseB_C"/>
    <property type="match status" value="1"/>
</dbReference>
<geneLocation type="plasmid" evidence="9">
    <name>2</name>
</geneLocation>
<dbReference type="EC" id="5.6.2.2" evidence="3"/>
<evidence type="ECO:0000256" key="6">
    <source>
        <dbReference type="ARBA" id="ARBA00023125"/>
    </source>
</evidence>
<dbReference type="Pfam" id="PF00204">
    <property type="entry name" value="DNA_gyraseB"/>
    <property type="match status" value="1"/>
</dbReference>
<dbReference type="PRINTS" id="PR01159">
    <property type="entry name" value="DNAGYRASEB"/>
</dbReference>
<evidence type="ECO:0000256" key="7">
    <source>
        <dbReference type="ARBA" id="ARBA00023235"/>
    </source>
</evidence>
<dbReference type="InterPro" id="IPR013759">
    <property type="entry name" value="Topo_IIA_B_C"/>
</dbReference>
<name>A0A448ZYJ9_METSV</name>
<dbReference type="Pfam" id="PF02518">
    <property type="entry name" value="HATPase_c"/>
    <property type="match status" value="1"/>
</dbReference>
<dbReference type="Gene3D" id="3.30.230.10">
    <property type="match status" value="1"/>
</dbReference>
<dbReference type="PRINTS" id="PR00418">
    <property type="entry name" value="TPI2FAMILY"/>
</dbReference>
<dbReference type="InterPro" id="IPR013760">
    <property type="entry name" value="Topo_IIA-like_dom_sf"/>
</dbReference>
<dbReference type="AlphaFoldDB" id="A0A448ZYJ9"/>
<evidence type="ECO:0000256" key="3">
    <source>
        <dbReference type="ARBA" id="ARBA00012895"/>
    </source>
</evidence>
<evidence type="ECO:0000256" key="1">
    <source>
        <dbReference type="ARBA" id="ARBA00000185"/>
    </source>
</evidence>
<dbReference type="InterPro" id="IPR013506">
    <property type="entry name" value="Topo_IIA_bsu_dom2"/>
</dbReference>
<dbReference type="SMART" id="SM00387">
    <property type="entry name" value="HATPase_c"/>
    <property type="match status" value="1"/>
</dbReference>
<keyword evidence="6" id="KW-0238">DNA-binding</keyword>
<dbReference type="InterPro" id="IPR018522">
    <property type="entry name" value="TopoIIA_CS"/>
</dbReference>
<keyword evidence="9" id="KW-0614">Plasmid</keyword>
<dbReference type="GO" id="GO:0034335">
    <property type="term" value="F:DNA negative supercoiling activity"/>
    <property type="evidence" value="ECO:0007669"/>
    <property type="project" value="UniProtKB-ARBA"/>
</dbReference>
<feature type="domain" description="Toprim" evidence="8">
    <location>
        <begin position="416"/>
        <end position="530"/>
    </location>
</feature>
<dbReference type="InterPro" id="IPR003594">
    <property type="entry name" value="HATPase_dom"/>
</dbReference>
<dbReference type="PROSITE" id="PS50880">
    <property type="entry name" value="TOPRIM"/>
    <property type="match status" value="1"/>
</dbReference>
<dbReference type="Pfam" id="PF01751">
    <property type="entry name" value="Toprim"/>
    <property type="match status" value="1"/>
</dbReference>
<dbReference type="Gene3D" id="3.30.565.10">
    <property type="entry name" value="Histidine kinase-like ATPase, C-terminal domain"/>
    <property type="match status" value="1"/>
</dbReference>
<dbReference type="SUPFAM" id="SSF56719">
    <property type="entry name" value="Type II DNA topoisomerase"/>
    <property type="match status" value="1"/>
</dbReference>
<dbReference type="FunFam" id="3.30.565.10:FF:000002">
    <property type="entry name" value="DNA gyrase subunit B"/>
    <property type="match status" value="1"/>
</dbReference>
<evidence type="ECO:0000256" key="2">
    <source>
        <dbReference type="ARBA" id="ARBA00001946"/>
    </source>
</evidence>
<sequence length="638" mass="71702">MSNYEAKDLKVLKGLTAVRKRPGMYIGSTDSTGLHHLVWEIVDNALDEALAGYATEIKVTLKEDGSCIVEDNGRGIPVDKHSGGKTGVELVFTELHAGGKFDEGVYKTSGGLHGVGSSVANALSTKLIATVYRNKEEYVTEFEQDTITQRTHIVGHTTKRGTKVQFWPDPLIFKKAKFSSDIVKEKLRESSFLIPNLKIHFYSEITNERVIFEAEEGIKEYIKFIGEGTTFLTSVFHAKGMSHKIEIDIALVYTDNYNESIFSFVNNVKTRDGGTHETAFKSALTKTINDFAAKNNILKNKATFDGNDIREGLIAIISLKIPESILEFVGQTKDKLGTPEAREAVEEFFSEQFSFYLNENKKEADLILTKIKKAYDARIAARNARNEVRKVKTKLEGKKILSGKLTPAQSKDPKARELFLVEGDSAGGSAKMGRDRITQAILPLRGKVINTAKAKLVDILGNEEIATIINTIGAGIQSNFNVEKSQYGKVIIMTDADTDGAHIQVLLLTFFYRYMRQMIEKGMVYIALPPLYKVTVKSAKNKDIYVWDEEELKEVTSKYTNYEIQRYKGLGEMNADQLWETTMNPQTRSIIKVRIDDEALTERNVNTLMSDDIVGRKNWINTYVDFSTEDDFTIEEKK</sequence>
<evidence type="ECO:0000256" key="4">
    <source>
        <dbReference type="ARBA" id="ARBA00022723"/>
    </source>
</evidence>
<dbReference type="PANTHER" id="PTHR45866">
    <property type="entry name" value="DNA GYRASE/TOPOISOMERASE SUBUNIT B"/>
    <property type="match status" value="1"/>
</dbReference>
<organism evidence="9">
    <name type="scientific">Metamycoplasma salivarium</name>
    <name type="common">Mycoplasma salivarium</name>
    <dbReference type="NCBI Taxonomy" id="2124"/>
    <lineage>
        <taxon>Bacteria</taxon>
        <taxon>Bacillati</taxon>
        <taxon>Mycoplasmatota</taxon>
        <taxon>Mycoplasmoidales</taxon>
        <taxon>Metamycoplasmataceae</taxon>
        <taxon>Metamycoplasma</taxon>
    </lineage>
</organism>
<dbReference type="PROSITE" id="PS00177">
    <property type="entry name" value="TOPOISOMERASE_II"/>
    <property type="match status" value="1"/>
</dbReference>
<keyword evidence="4" id="KW-0479">Metal-binding</keyword>
<dbReference type="InterPro" id="IPR020568">
    <property type="entry name" value="Ribosomal_Su5_D2-typ_SF"/>
</dbReference>
<dbReference type="CDD" id="cd00822">
    <property type="entry name" value="TopoII_Trans_DNA_gyrase"/>
    <property type="match status" value="1"/>
</dbReference>
<protein>
    <recommendedName>
        <fullName evidence="3">DNA topoisomerase (ATP-hydrolyzing)</fullName>
        <ecNumber evidence="3">5.6.2.2</ecNumber>
    </recommendedName>
</protein>
<evidence type="ECO:0000256" key="5">
    <source>
        <dbReference type="ARBA" id="ARBA00022842"/>
    </source>
</evidence>